<reference evidence="7 9" key="2">
    <citation type="journal article" date="2018" name="Plant J.">
        <title>The Physcomitrella patens chromosome-scale assembly reveals moss genome structure and evolution.</title>
        <authorList>
            <person name="Lang D."/>
            <person name="Ullrich K.K."/>
            <person name="Murat F."/>
            <person name="Fuchs J."/>
            <person name="Jenkins J."/>
            <person name="Haas F.B."/>
            <person name="Piednoel M."/>
            <person name="Gundlach H."/>
            <person name="Van Bel M."/>
            <person name="Meyberg R."/>
            <person name="Vives C."/>
            <person name="Morata J."/>
            <person name="Symeonidi A."/>
            <person name="Hiss M."/>
            <person name="Muchero W."/>
            <person name="Kamisugi Y."/>
            <person name="Saleh O."/>
            <person name="Blanc G."/>
            <person name="Decker E.L."/>
            <person name="van Gessel N."/>
            <person name="Grimwood J."/>
            <person name="Hayes R.D."/>
            <person name="Graham S.W."/>
            <person name="Gunter L.E."/>
            <person name="McDaniel S.F."/>
            <person name="Hoernstein S.N.W."/>
            <person name="Larsson A."/>
            <person name="Li F.W."/>
            <person name="Perroud P.F."/>
            <person name="Phillips J."/>
            <person name="Ranjan P."/>
            <person name="Rokshar D.S."/>
            <person name="Rothfels C.J."/>
            <person name="Schneider L."/>
            <person name="Shu S."/>
            <person name="Stevenson D.W."/>
            <person name="Thummler F."/>
            <person name="Tillich M."/>
            <person name="Villarreal Aguilar J.C."/>
            <person name="Widiez T."/>
            <person name="Wong G.K."/>
            <person name="Wymore A."/>
            <person name="Zhang Y."/>
            <person name="Zimmer A.D."/>
            <person name="Quatrano R.S."/>
            <person name="Mayer K.F.X."/>
            <person name="Goodstein D."/>
            <person name="Casacuberta J.M."/>
            <person name="Vandepoele K."/>
            <person name="Reski R."/>
            <person name="Cuming A.C."/>
            <person name="Tuskan G.A."/>
            <person name="Maumus F."/>
            <person name="Salse J."/>
            <person name="Schmutz J."/>
            <person name="Rensing S.A."/>
        </authorList>
    </citation>
    <scope>NUCLEOTIDE SEQUENCE [LARGE SCALE GENOMIC DNA]</scope>
    <source>
        <strain evidence="8 9">cv. Gransden 2004</strain>
    </source>
</reference>
<dbReference type="GO" id="GO:0008180">
    <property type="term" value="C:COP9 signalosome"/>
    <property type="evidence" value="ECO:0007669"/>
    <property type="project" value="UniProtKB-KW"/>
</dbReference>
<protein>
    <recommendedName>
        <fullName evidence="6">CSN8/PSMD8/EIF3K domain-containing protein</fullName>
    </recommendedName>
</protein>
<feature type="domain" description="CSN8/PSMD8/EIF3K" evidence="6">
    <location>
        <begin position="53"/>
        <end position="187"/>
    </location>
</feature>
<dbReference type="EnsemblPlants" id="Pp3c14_8990V3.2">
    <property type="protein sequence ID" value="Pp3c14_8990V3.2"/>
    <property type="gene ID" value="Pp3c14_8990"/>
</dbReference>
<dbReference type="GO" id="GO:0010387">
    <property type="term" value="P:COP9 signalosome assembly"/>
    <property type="evidence" value="ECO:0007669"/>
    <property type="project" value="InterPro"/>
</dbReference>
<dbReference type="GeneID" id="112291545"/>
<reference evidence="8" key="3">
    <citation type="submission" date="2020-12" db="UniProtKB">
        <authorList>
            <consortium name="EnsemblPlants"/>
        </authorList>
    </citation>
    <scope>IDENTIFICATION</scope>
</reference>
<comment type="subcellular location">
    <subcellularLocation>
        <location evidence="2">Cytoplasm</location>
    </subcellularLocation>
    <subcellularLocation>
        <location evidence="1">Nucleus</location>
    </subcellularLocation>
</comment>
<organism evidence="7">
    <name type="scientific">Physcomitrium patens</name>
    <name type="common">Spreading-leaved earth moss</name>
    <name type="synonym">Physcomitrella patens</name>
    <dbReference type="NCBI Taxonomy" id="3218"/>
    <lineage>
        <taxon>Eukaryota</taxon>
        <taxon>Viridiplantae</taxon>
        <taxon>Streptophyta</taxon>
        <taxon>Embryophyta</taxon>
        <taxon>Bryophyta</taxon>
        <taxon>Bryophytina</taxon>
        <taxon>Bryopsida</taxon>
        <taxon>Funariidae</taxon>
        <taxon>Funariales</taxon>
        <taxon>Funariaceae</taxon>
        <taxon>Physcomitrium</taxon>
    </lineage>
</organism>
<keyword evidence="5" id="KW-0539">Nucleus</keyword>
<proteinExistence type="predicted"/>
<dbReference type="InterPro" id="IPR033205">
    <property type="entry name" value="COP9_CSN8"/>
</dbReference>
<dbReference type="Gramene" id="Pp3c14_8990V3.1">
    <property type="protein sequence ID" value="Pp3c14_8990V3.1"/>
    <property type="gene ID" value="Pp3c14_8990"/>
</dbReference>
<sequence>MAIPVNGSAAGSSSPGLGAIRTAIRSLQFSQLADLLDNLELEIAASGASKPEDWPYAVHVLSHVVNHDLNSARFVWKRTAQTIKESSPELVAAWKIVQNMWTHDHAGVYKALKGFDWSEQVQPVATAISNDYSSCMLRLLSTAYSTVSVADASGFLGLSENETVTFLTQQHGWVLDPASQMLTVRPMSSVVNKKADSSQLQDLTEYVFHLEH</sequence>
<dbReference type="PANTHER" id="PTHR13339:SF0">
    <property type="entry name" value="COP9 SIGNALOSOME COMPLEX SUBUNIT 8"/>
    <property type="match status" value="1"/>
</dbReference>
<dbReference type="EMBL" id="ABEU02000014">
    <property type="protein sequence ID" value="PNR40825.1"/>
    <property type="molecule type" value="Genomic_DNA"/>
</dbReference>
<evidence type="ECO:0000313" key="8">
    <source>
        <dbReference type="EnsemblPlants" id="Pp3c14_8990V3.1"/>
    </source>
</evidence>
<dbReference type="OrthoDB" id="5351233at2759"/>
<dbReference type="RefSeq" id="XP_024394883.1">
    <property type="nucleotide sequence ID" value="XM_024539115.2"/>
</dbReference>
<dbReference type="Gene3D" id="1.25.40.990">
    <property type="match status" value="1"/>
</dbReference>
<dbReference type="EnsemblPlants" id="Pp3c14_8990V3.1">
    <property type="protein sequence ID" value="Pp3c14_8990V3.1"/>
    <property type="gene ID" value="Pp3c14_8990"/>
</dbReference>
<dbReference type="KEGG" id="ppp:112291545"/>
<evidence type="ECO:0000256" key="3">
    <source>
        <dbReference type="ARBA" id="ARBA00022490"/>
    </source>
</evidence>
<accession>A0A2K1JGY9</accession>
<dbReference type="FunCoup" id="A0A2K1JGY9">
    <property type="interactions" value="3996"/>
</dbReference>
<evidence type="ECO:0000256" key="1">
    <source>
        <dbReference type="ARBA" id="ARBA00004123"/>
    </source>
</evidence>
<evidence type="ECO:0000256" key="4">
    <source>
        <dbReference type="ARBA" id="ARBA00022790"/>
    </source>
</evidence>
<dbReference type="GO" id="GO:0000338">
    <property type="term" value="P:protein deneddylation"/>
    <property type="evidence" value="ECO:0007669"/>
    <property type="project" value="InterPro"/>
</dbReference>
<dbReference type="Gramene" id="Pp3c14_8990V3.2">
    <property type="protein sequence ID" value="Pp3c14_8990V3.2"/>
    <property type="gene ID" value="Pp3c14_8990"/>
</dbReference>
<keyword evidence="9" id="KW-1185">Reference proteome</keyword>
<gene>
    <name evidence="8" type="primary">LOC112291545</name>
    <name evidence="7" type="ORF">PHYPA_018228</name>
</gene>
<dbReference type="PaxDb" id="3218-PP1S79_113V6.1"/>
<dbReference type="PANTHER" id="PTHR13339">
    <property type="entry name" value="COP9 SIGNALOSOME COMPLEX SUBUNIT 8"/>
    <property type="match status" value="1"/>
</dbReference>
<dbReference type="OMA" id="MRIPDKL"/>
<evidence type="ECO:0000259" key="6">
    <source>
        <dbReference type="Pfam" id="PF10075"/>
    </source>
</evidence>
<dbReference type="AlphaFoldDB" id="A0A2K1JGY9"/>
<keyword evidence="4" id="KW-0736">Signalosome</keyword>
<evidence type="ECO:0000313" key="7">
    <source>
        <dbReference type="EMBL" id="PNR40825.1"/>
    </source>
</evidence>
<dbReference type="Proteomes" id="UP000006727">
    <property type="component" value="Chromosome 14"/>
</dbReference>
<keyword evidence="3" id="KW-0963">Cytoplasm</keyword>
<evidence type="ECO:0000256" key="5">
    <source>
        <dbReference type="ARBA" id="ARBA00023242"/>
    </source>
</evidence>
<evidence type="ECO:0000256" key="2">
    <source>
        <dbReference type="ARBA" id="ARBA00004496"/>
    </source>
</evidence>
<dbReference type="Pfam" id="PF10075">
    <property type="entry name" value="CSN8_PSD8_EIF3K"/>
    <property type="match status" value="1"/>
</dbReference>
<dbReference type="InterPro" id="IPR033464">
    <property type="entry name" value="CSN8_PSD8_EIF3K"/>
</dbReference>
<dbReference type="GO" id="GO:0005737">
    <property type="term" value="C:cytoplasm"/>
    <property type="evidence" value="ECO:0007669"/>
    <property type="project" value="UniProtKB-SubCell"/>
</dbReference>
<name>A0A2K1JGY9_PHYPA</name>
<dbReference type="STRING" id="3218.A0A2K1JGY9"/>
<reference evidence="7 9" key="1">
    <citation type="journal article" date="2008" name="Science">
        <title>The Physcomitrella genome reveals evolutionary insights into the conquest of land by plants.</title>
        <authorList>
            <person name="Rensing S."/>
            <person name="Lang D."/>
            <person name="Zimmer A."/>
            <person name="Terry A."/>
            <person name="Salamov A."/>
            <person name="Shapiro H."/>
            <person name="Nishiyama T."/>
            <person name="Perroud P.-F."/>
            <person name="Lindquist E."/>
            <person name="Kamisugi Y."/>
            <person name="Tanahashi T."/>
            <person name="Sakakibara K."/>
            <person name="Fujita T."/>
            <person name="Oishi K."/>
            <person name="Shin-I T."/>
            <person name="Kuroki Y."/>
            <person name="Toyoda A."/>
            <person name="Suzuki Y."/>
            <person name="Hashimoto A."/>
            <person name="Yamaguchi K."/>
            <person name="Sugano A."/>
            <person name="Kohara Y."/>
            <person name="Fujiyama A."/>
            <person name="Anterola A."/>
            <person name="Aoki S."/>
            <person name="Ashton N."/>
            <person name="Barbazuk W.B."/>
            <person name="Barker E."/>
            <person name="Bennetzen J."/>
            <person name="Bezanilla M."/>
            <person name="Blankenship R."/>
            <person name="Cho S.H."/>
            <person name="Dutcher S."/>
            <person name="Estelle M."/>
            <person name="Fawcett J.A."/>
            <person name="Gundlach H."/>
            <person name="Hanada K."/>
            <person name="Heyl A."/>
            <person name="Hicks K.A."/>
            <person name="Hugh J."/>
            <person name="Lohr M."/>
            <person name="Mayer K."/>
            <person name="Melkozernov A."/>
            <person name="Murata T."/>
            <person name="Nelson D."/>
            <person name="Pils B."/>
            <person name="Prigge M."/>
            <person name="Reiss B."/>
            <person name="Renner T."/>
            <person name="Rombauts S."/>
            <person name="Rushton P."/>
            <person name="Sanderfoot A."/>
            <person name="Schween G."/>
            <person name="Shiu S.-H."/>
            <person name="Stueber K."/>
            <person name="Theodoulou F.L."/>
            <person name="Tu H."/>
            <person name="Van de Peer Y."/>
            <person name="Verrier P.J."/>
            <person name="Waters E."/>
            <person name="Wood A."/>
            <person name="Yang L."/>
            <person name="Cove D."/>
            <person name="Cuming A."/>
            <person name="Hasebe M."/>
            <person name="Lucas S."/>
            <person name="Mishler D.B."/>
            <person name="Reski R."/>
            <person name="Grigoriev I."/>
            <person name="Quatrano R.S."/>
            <person name="Boore J.L."/>
        </authorList>
    </citation>
    <scope>NUCLEOTIDE SEQUENCE [LARGE SCALE GENOMIC DNA]</scope>
    <source>
        <strain evidence="8 9">cv. Gransden 2004</strain>
    </source>
</reference>
<evidence type="ECO:0000313" key="9">
    <source>
        <dbReference type="Proteomes" id="UP000006727"/>
    </source>
</evidence>